<evidence type="ECO:0000313" key="5">
    <source>
        <dbReference type="EMBL" id="AZQ73022.1"/>
    </source>
</evidence>
<dbReference type="CDD" id="cd00090">
    <property type="entry name" value="HTH_ARSR"/>
    <property type="match status" value="1"/>
</dbReference>
<dbReference type="SMART" id="SM00418">
    <property type="entry name" value="HTH_ARSR"/>
    <property type="match status" value="1"/>
</dbReference>
<evidence type="ECO:0000256" key="3">
    <source>
        <dbReference type="ARBA" id="ARBA00023163"/>
    </source>
</evidence>
<keyword evidence="6" id="KW-1185">Reference proteome</keyword>
<dbReference type="AlphaFoldDB" id="A0A3Q9G0Z4"/>
<keyword evidence="1" id="KW-0805">Transcription regulation</keyword>
<dbReference type="InterPro" id="IPR036390">
    <property type="entry name" value="WH_DNA-bd_sf"/>
</dbReference>
<dbReference type="InterPro" id="IPR011991">
    <property type="entry name" value="ArsR-like_HTH"/>
</dbReference>
<dbReference type="Gene3D" id="1.10.10.10">
    <property type="entry name" value="Winged helix-like DNA-binding domain superfamily/Winged helix DNA-binding domain"/>
    <property type="match status" value="1"/>
</dbReference>
<keyword evidence="2" id="KW-0238">DNA-binding</keyword>
<name>A0A3Q9G0Z4_STRLT</name>
<evidence type="ECO:0000313" key="6">
    <source>
        <dbReference type="Proteomes" id="UP000267900"/>
    </source>
</evidence>
<protein>
    <submittedName>
        <fullName evidence="5">Transcriptional regulator</fullName>
    </submittedName>
</protein>
<dbReference type="EMBL" id="CP034587">
    <property type="protein sequence ID" value="AZQ73022.1"/>
    <property type="molecule type" value="Genomic_DNA"/>
</dbReference>
<keyword evidence="3" id="KW-0804">Transcription</keyword>
<dbReference type="PANTHER" id="PTHR43132">
    <property type="entry name" value="ARSENICAL RESISTANCE OPERON REPRESSOR ARSR-RELATED"/>
    <property type="match status" value="1"/>
</dbReference>
<dbReference type="OrthoDB" id="4745720at2"/>
<dbReference type="InterPro" id="IPR036388">
    <property type="entry name" value="WH-like_DNA-bd_sf"/>
</dbReference>
<dbReference type="Pfam" id="PF01022">
    <property type="entry name" value="HTH_5"/>
    <property type="match status" value="1"/>
</dbReference>
<dbReference type="Proteomes" id="UP000267900">
    <property type="component" value="Chromosome"/>
</dbReference>
<accession>A0A3Q9G0Z4</accession>
<organism evidence="5 6">
    <name type="scientific">Streptomyces luteoverticillatus</name>
    <name type="common">Streptoverticillium luteoverticillatus</name>
    <dbReference type="NCBI Taxonomy" id="66425"/>
    <lineage>
        <taxon>Bacteria</taxon>
        <taxon>Bacillati</taxon>
        <taxon>Actinomycetota</taxon>
        <taxon>Actinomycetes</taxon>
        <taxon>Kitasatosporales</taxon>
        <taxon>Streptomycetaceae</taxon>
        <taxon>Streptomyces</taxon>
    </lineage>
</organism>
<proteinExistence type="predicted"/>
<feature type="domain" description="HTH arsR-type" evidence="4">
    <location>
        <begin position="272"/>
        <end position="343"/>
    </location>
</feature>
<dbReference type="GO" id="GO:0003677">
    <property type="term" value="F:DNA binding"/>
    <property type="evidence" value="ECO:0007669"/>
    <property type="project" value="UniProtKB-KW"/>
</dbReference>
<sequence>MGVRAWDTHSVRARPNRRGWGLVPRLRFTAEDLLRVTFADEPAPMVELTLAVAALQRSDPLFAPWRRRTVRTLPRSAGPLRELVPATGKGPLFLDPPARGFDEGLDGVLSTPARFVRAELRRVHARGTRPLPWTRLLADRDGEAWRILEAAVRAARATMLEPAWDRVRAGFDAERAWRLQQLARQGIRTTLAGLAPGARWHGTALELGGADTEGAAEGLEFALDGQGITLLPSVFWTGRPLVGTYPQGTFLVYPAVTPLPLLDDPGRPHAPTALVALLGRTRAAVLECLVQPRTSTDLVRELGLAKSSVSEHTKALRAARLTTAQRDGKAVWHSCTPLGLELLGGFPA</sequence>
<reference evidence="5 6" key="1">
    <citation type="submission" date="2018-12" db="EMBL/GenBank/DDBJ databases">
        <title>The whole draft genome of Streptomyce luteoverticillatus CGMCC 15060.</title>
        <authorList>
            <person name="Feng Z."/>
            <person name="Chen G."/>
            <person name="Zhang J."/>
            <person name="Zhu H."/>
            <person name="Yu X."/>
            <person name="Zhang W."/>
            <person name="Zhang X."/>
        </authorList>
    </citation>
    <scope>NUCLEOTIDE SEQUENCE [LARGE SCALE GENOMIC DNA]</scope>
    <source>
        <strain evidence="5 6">CGMCC 15060</strain>
    </source>
</reference>
<dbReference type="PANTHER" id="PTHR43132:SF6">
    <property type="entry name" value="HTH-TYPE TRANSCRIPTIONAL REPRESSOR CZRA"/>
    <property type="match status" value="1"/>
</dbReference>
<gene>
    <name evidence="5" type="ORF">EKH77_18995</name>
</gene>
<dbReference type="GO" id="GO:0003700">
    <property type="term" value="F:DNA-binding transcription factor activity"/>
    <property type="evidence" value="ECO:0007669"/>
    <property type="project" value="InterPro"/>
</dbReference>
<evidence type="ECO:0000256" key="2">
    <source>
        <dbReference type="ARBA" id="ARBA00023125"/>
    </source>
</evidence>
<dbReference type="InterPro" id="IPR001845">
    <property type="entry name" value="HTH_ArsR_DNA-bd_dom"/>
</dbReference>
<dbReference type="SUPFAM" id="SSF46785">
    <property type="entry name" value="Winged helix' DNA-binding domain"/>
    <property type="match status" value="1"/>
</dbReference>
<dbReference type="InterPro" id="IPR051011">
    <property type="entry name" value="Metal_resp_trans_reg"/>
</dbReference>
<evidence type="ECO:0000259" key="4">
    <source>
        <dbReference type="SMART" id="SM00418"/>
    </source>
</evidence>
<evidence type="ECO:0000256" key="1">
    <source>
        <dbReference type="ARBA" id="ARBA00023015"/>
    </source>
</evidence>